<dbReference type="EMBL" id="NJES01000112">
    <property type="protein sequence ID" value="PHH77608.1"/>
    <property type="molecule type" value="Genomic_DNA"/>
</dbReference>
<keyword evidence="2 5" id="KW-0812">Transmembrane</keyword>
<sequence>MASQDETVISGQPPGTVRLFSHEPGNTALVLTPTPSDHPDDALSWSMLRKCWNYGLLMALTVAIFACLTIQPIFWPQMRAEMELSLQELNNAQAFLLVGLAIGCILFVPFAKKYGRRPVYLISLVLFVASTWWSAVMRSAAEVILASFFMGLAGAVNETAVQMTIRDMFFVHQRGTANGIYLIAFSAGSFLVVMAAGVQAERLGWRSSYLTLAGCMTGLCLLSVIGLEETKPPVPLPILPALLDESKPAGELGTSSLSSPVRSSVTVHHGQRRRWRPWPGWLRLQLVTPTDESLWKTAWQPIRTAWFPHVILTSLEYGAGVCWLVVMGAVTSILFARPPYSFNAAQIGFILAGGPIVGSLLGSLYGGWFSDWAVVRFARRNGGVLEPEMRLWLMPLPAVLMSGGLAMFGVTVDRGMHWIYPSLGSALYTAGFGAVSDITFTLVIDAFPDIVPLTFVAIAFFRNGISIAGPFSLAPWMEVMSIRGIFVSGMAITLAVHLVAVPLAIWGKQIRTRLEPRYHRLAEMAC</sequence>
<keyword evidence="8" id="KW-1185">Reference proteome</keyword>
<dbReference type="InterPro" id="IPR036259">
    <property type="entry name" value="MFS_trans_sf"/>
</dbReference>
<dbReference type="PANTHER" id="PTHR23502">
    <property type="entry name" value="MAJOR FACILITATOR SUPERFAMILY"/>
    <property type="match status" value="1"/>
</dbReference>
<feature type="transmembrane region" description="Helical" evidence="5">
    <location>
        <begin position="209"/>
        <end position="227"/>
    </location>
</feature>
<feature type="domain" description="Major facilitator superfamily (MFS) profile" evidence="6">
    <location>
        <begin position="47"/>
        <end position="508"/>
    </location>
</feature>
<evidence type="ECO:0000256" key="1">
    <source>
        <dbReference type="ARBA" id="ARBA00004141"/>
    </source>
</evidence>
<dbReference type="Gene3D" id="1.20.1250.20">
    <property type="entry name" value="MFS general substrate transporter like domains"/>
    <property type="match status" value="1"/>
</dbReference>
<dbReference type="PANTHER" id="PTHR23502:SF50">
    <property type="entry name" value="TRANSPORTER, PUTATIVE (AFU_ORTHOLOGUE AFUA_5G00430)-RELATED"/>
    <property type="match status" value="1"/>
</dbReference>
<evidence type="ECO:0000256" key="2">
    <source>
        <dbReference type="ARBA" id="ARBA00022692"/>
    </source>
</evidence>
<dbReference type="InterPro" id="IPR020846">
    <property type="entry name" value="MFS_dom"/>
</dbReference>
<keyword evidence="4 5" id="KW-0472">Membrane</keyword>
<feature type="transmembrane region" description="Helical" evidence="5">
    <location>
        <begin position="94"/>
        <end position="111"/>
    </location>
</feature>
<accession>A0A2C5YHR4</accession>
<dbReference type="STRING" id="2004952.A0A2C5YHR4"/>
<reference evidence="7 8" key="1">
    <citation type="submission" date="2017-06" db="EMBL/GenBank/DDBJ databases">
        <title>Ant-infecting Ophiocordyceps genomes reveal a high diversity of potential behavioral manipulation genes and a possible major role for enterotoxins.</title>
        <authorList>
            <person name="De Bekker C."/>
            <person name="Evans H.C."/>
            <person name="Brachmann A."/>
            <person name="Hughes D.P."/>
        </authorList>
    </citation>
    <scope>NUCLEOTIDE SEQUENCE [LARGE SCALE GENOMIC DNA]</scope>
    <source>
        <strain evidence="7 8">Map16</strain>
    </source>
</reference>
<keyword evidence="3 5" id="KW-1133">Transmembrane helix</keyword>
<dbReference type="Proteomes" id="UP000226431">
    <property type="component" value="Unassembled WGS sequence"/>
</dbReference>
<dbReference type="GO" id="GO:0022857">
    <property type="term" value="F:transmembrane transporter activity"/>
    <property type="evidence" value="ECO:0007669"/>
    <property type="project" value="InterPro"/>
</dbReference>
<comment type="caution">
    <text evidence="7">The sequence shown here is derived from an EMBL/GenBank/DDBJ whole genome shotgun (WGS) entry which is preliminary data.</text>
</comment>
<dbReference type="Pfam" id="PF07690">
    <property type="entry name" value="MFS_1"/>
    <property type="match status" value="1"/>
</dbReference>
<dbReference type="OrthoDB" id="5215911at2759"/>
<evidence type="ECO:0000313" key="7">
    <source>
        <dbReference type="EMBL" id="PHH77608.1"/>
    </source>
</evidence>
<evidence type="ECO:0000313" key="8">
    <source>
        <dbReference type="Proteomes" id="UP000226431"/>
    </source>
</evidence>
<dbReference type="GO" id="GO:0005886">
    <property type="term" value="C:plasma membrane"/>
    <property type="evidence" value="ECO:0007669"/>
    <property type="project" value="TreeGrafter"/>
</dbReference>
<comment type="subcellular location">
    <subcellularLocation>
        <location evidence="1">Membrane</location>
        <topology evidence="1">Multi-pass membrane protein</topology>
    </subcellularLocation>
</comment>
<organism evidence="7 8">
    <name type="scientific">Ophiocordyceps camponoti-rufipedis</name>
    <dbReference type="NCBI Taxonomy" id="2004952"/>
    <lineage>
        <taxon>Eukaryota</taxon>
        <taxon>Fungi</taxon>
        <taxon>Dikarya</taxon>
        <taxon>Ascomycota</taxon>
        <taxon>Pezizomycotina</taxon>
        <taxon>Sordariomycetes</taxon>
        <taxon>Hypocreomycetidae</taxon>
        <taxon>Hypocreales</taxon>
        <taxon>Ophiocordycipitaceae</taxon>
        <taxon>Ophiocordyceps</taxon>
    </lineage>
</organism>
<gene>
    <name evidence="7" type="ORF">CDD80_435</name>
</gene>
<evidence type="ECO:0000256" key="5">
    <source>
        <dbReference type="SAM" id="Phobius"/>
    </source>
</evidence>
<name>A0A2C5YHR4_9HYPO</name>
<evidence type="ECO:0000256" key="3">
    <source>
        <dbReference type="ARBA" id="ARBA00022989"/>
    </source>
</evidence>
<feature type="transmembrane region" description="Helical" evidence="5">
    <location>
        <begin position="347"/>
        <end position="370"/>
    </location>
</feature>
<feature type="transmembrane region" description="Helical" evidence="5">
    <location>
        <begin position="485"/>
        <end position="507"/>
    </location>
</feature>
<protein>
    <recommendedName>
        <fullName evidence="6">Major facilitator superfamily (MFS) profile domain-containing protein</fullName>
    </recommendedName>
</protein>
<feature type="transmembrane region" description="Helical" evidence="5">
    <location>
        <begin position="177"/>
        <end position="197"/>
    </location>
</feature>
<feature type="transmembrane region" description="Helical" evidence="5">
    <location>
        <begin position="391"/>
        <end position="412"/>
    </location>
</feature>
<dbReference type="AlphaFoldDB" id="A0A2C5YHR4"/>
<dbReference type="SUPFAM" id="SSF103473">
    <property type="entry name" value="MFS general substrate transporter"/>
    <property type="match status" value="1"/>
</dbReference>
<feature type="transmembrane region" description="Helical" evidence="5">
    <location>
        <begin position="54"/>
        <end position="74"/>
    </location>
</feature>
<evidence type="ECO:0000256" key="4">
    <source>
        <dbReference type="ARBA" id="ARBA00023136"/>
    </source>
</evidence>
<feature type="transmembrane region" description="Helical" evidence="5">
    <location>
        <begin position="450"/>
        <end position="473"/>
    </location>
</feature>
<proteinExistence type="predicted"/>
<dbReference type="InterPro" id="IPR011701">
    <property type="entry name" value="MFS"/>
</dbReference>
<dbReference type="PROSITE" id="PS50850">
    <property type="entry name" value="MFS"/>
    <property type="match status" value="1"/>
</dbReference>
<feature type="transmembrane region" description="Helical" evidence="5">
    <location>
        <begin position="418"/>
        <end position="443"/>
    </location>
</feature>
<feature type="transmembrane region" description="Helical" evidence="5">
    <location>
        <begin position="143"/>
        <end position="165"/>
    </location>
</feature>
<evidence type="ECO:0000259" key="6">
    <source>
        <dbReference type="PROSITE" id="PS50850"/>
    </source>
</evidence>
<feature type="transmembrane region" description="Helical" evidence="5">
    <location>
        <begin position="118"/>
        <end position="137"/>
    </location>
</feature>